<dbReference type="UniPathway" id="UPA00034">
    <property type="reaction ID" value="UER00021"/>
</dbReference>
<feature type="domain" description="Peptidase M20 dimerisation" evidence="12">
    <location>
        <begin position="202"/>
        <end position="312"/>
    </location>
</feature>
<accession>A0A365HAM8</accession>
<name>A0A365HAM8_9ACTN</name>
<dbReference type="SUPFAM" id="SSF53187">
    <property type="entry name" value="Zn-dependent exopeptidases"/>
    <property type="match status" value="1"/>
</dbReference>
<evidence type="ECO:0000313" key="14">
    <source>
        <dbReference type="Proteomes" id="UP000251891"/>
    </source>
</evidence>
<evidence type="ECO:0000259" key="12">
    <source>
        <dbReference type="Pfam" id="PF07687"/>
    </source>
</evidence>
<dbReference type="Pfam" id="PF07687">
    <property type="entry name" value="M20_dimer"/>
    <property type="match status" value="1"/>
</dbReference>
<dbReference type="GO" id="GO:0009014">
    <property type="term" value="F:succinyl-diaminopimelate desuccinylase activity"/>
    <property type="evidence" value="ECO:0007669"/>
    <property type="project" value="UniProtKB-EC"/>
</dbReference>
<dbReference type="OrthoDB" id="7055905at2"/>
<dbReference type="InterPro" id="IPR010182">
    <property type="entry name" value="ArgE/DapE"/>
</dbReference>
<keyword evidence="9" id="KW-0862">Zinc</keyword>
<proteinExistence type="inferred from homology"/>
<dbReference type="Pfam" id="PF01546">
    <property type="entry name" value="Peptidase_M20"/>
    <property type="match status" value="1"/>
</dbReference>
<evidence type="ECO:0000256" key="2">
    <source>
        <dbReference type="ARBA" id="ARBA00001947"/>
    </source>
</evidence>
<evidence type="ECO:0000256" key="10">
    <source>
        <dbReference type="ARBA" id="ARBA00023285"/>
    </source>
</evidence>
<dbReference type="PROSITE" id="PS00758">
    <property type="entry name" value="ARGE_DAPE_CPG2_1"/>
    <property type="match status" value="1"/>
</dbReference>
<evidence type="ECO:0000256" key="5">
    <source>
        <dbReference type="ARBA" id="ARBA00011921"/>
    </source>
</evidence>
<evidence type="ECO:0000313" key="13">
    <source>
        <dbReference type="EMBL" id="RAY16072.1"/>
    </source>
</evidence>
<dbReference type="AlphaFoldDB" id="A0A365HAM8"/>
<dbReference type="GO" id="GO:0009089">
    <property type="term" value="P:lysine biosynthetic process via diaminopimelate"/>
    <property type="evidence" value="ECO:0007669"/>
    <property type="project" value="UniProtKB-UniPathway"/>
</dbReference>
<dbReference type="SUPFAM" id="SSF55031">
    <property type="entry name" value="Bacterial exopeptidase dimerisation domain"/>
    <property type="match status" value="1"/>
</dbReference>
<evidence type="ECO:0000256" key="7">
    <source>
        <dbReference type="ARBA" id="ARBA00022723"/>
    </source>
</evidence>
<dbReference type="PANTHER" id="PTHR43808:SF25">
    <property type="entry name" value="PEPTIDASE M20 DIMERISATION DOMAIN-CONTAINING PROTEIN"/>
    <property type="match status" value="1"/>
</dbReference>
<dbReference type="InterPro" id="IPR011650">
    <property type="entry name" value="Peptidase_M20_dimer"/>
</dbReference>
<sequence length="419" mass="43891">MRDRLAAALAAETGALTRLLTELVRIPSPGGSPGEVAIQSRLAEWLRAEGLDVDHWRLPLADLTARPDFPGMEVPRVEAWGVAARLPGSGGGRSLMFNGHVDVVPPGEPAAWRECGPYDALVRDGMLYGRGACDMKGGLVAALFAVRALRRCGIRLRGDLIVACVAGEEDGGLGTYGLLDRGWRADACVIPEPTGLDVVPANAGALTFRLKVTGRAAHAARRTAGISAVERFWPVFAALRELEARRNADVDLLMRRWDVPYAIEVGTVHAGDWAATVPGELVAEGRIGVALGEPVEAARQALEDAVTGHGAEVEWWGGRFAAGPPPAGDLVARLAAAHRAAAGRALDSPDVWGAPYGSDLRLLAAAGVPTVQYGPGELDRMHAPDERVRISEVVTAAHALALLALDHCGTAPGAAGVSP</sequence>
<keyword evidence="14" id="KW-1185">Reference proteome</keyword>
<evidence type="ECO:0000256" key="6">
    <source>
        <dbReference type="ARBA" id="ARBA00016853"/>
    </source>
</evidence>
<dbReference type="EMBL" id="QLYX01000002">
    <property type="protein sequence ID" value="RAY16072.1"/>
    <property type="molecule type" value="Genomic_DNA"/>
</dbReference>
<dbReference type="Gene3D" id="3.40.630.10">
    <property type="entry name" value="Zn peptidases"/>
    <property type="match status" value="1"/>
</dbReference>
<comment type="cofactor">
    <cofactor evidence="1">
        <name>Co(2+)</name>
        <dbReference type="ChEBI" id="CHEBI:48828"/>
    </cofactor>
</comment>
<reference evidence="13 14" key="1">
    <citation type="submission" date="2018-06" db="EMBL/GenBank/DDBJ databases">
        <title>Actinomadura craniellae sp. nov. isolated from marine sponge Craniella sp.</title>
        <authorList>
            <person name="Li L."/>
            <person name="Xu Q.H."/>
            <person name="Lin H.W."/>
            <person name="Lu Y.H."/>
        </authorList>
    </citation>
    <scope>NUCLEOTIDE SEQUENCE [LARGE SCALE GENOMIC DNA]</scope>
    <source>
        <strain evidence="13 14">LHW63021</strain>
    </source>
</reference>
<evidence type="ECO:0000256" key="11">
    <source>
        <dbReference type="ARBA" id="ARBA00051301"/>
    </source>
</evidence>
<organism evidence="13 14">
    <name type="scientific">Actinomadura craniellae</name>
    <dbReference type="NCBI Taxonomy" id="2231787"/>
    <lineage>
        <taxon>Bacteria</taxon>
        <taxon>Bacillati</taxon>
        <taxon>Actinomycetota</taxon>
        <taxon>Actinomycetes</taxon>
        <taxon>Streptosporangiales</taxon>
        <taxon>Thermomonosporaceae</taxon>
        <taxon>Actinomadura</taxon>
    </lineage>
</organism>
<dbReference type="Gene3D" id="3.30.70.360">
    <property type="match status" value="1"/>
</dbReference>
<protein>
    <recommendedName>
        <fullName evidence="6">Probable succinyl-diaminopimelate desuccinylase</fullName>
        <ecNumber evidence="5">3.5.1.18</ecNumber>
    </recommendedName>
</protein>
<evidence type="ECO:0000256" key="3">
    <source>
        <dbReference type="ARBA" id="ARBA00005130"/>
    </source>
</evidence>
<comment type="catalytic activity">
    <reaction evidence="11">
        <text>N-succinyl-(2S,6S)-2,6-diaminopimelate + H2O = (2S,6S)-2,6-diaminopimelate + succinate</text>
        <dbReference type="Rhea" id="RHEA:22608"/>
        <dbReference type="ChEBI" id="CHEBI:15377"/>
        <dbReference type="ChEBI" id="CHEBI:30031"/>
        <dbReference type="ChEBI" id="CHEBI:57609"/>
        <dbReference type="ChEBI" id="CHEBI:58087"/>
        <dbReference type="EC" id="3.5.1.18"/>
    </reaction>
</comment>
<dbReference type="InterPro" id="IPR001261">
    <property type="entry name" value="ArgE/DapE_CS"/>
</dbReference>
<evidence type="ECO:0000256" key="1">
    <source>
        <dbReference type="ARBA" id="ARBA00001941"/>
    </source>
</evidence>
<evidence type="ECO:0000256" key="8">
    <source>
        <dbReference type="ARBA" id="ARBA00022801"/>
    </source>
</evidence>
<gene>
    <name evidence="13" type="ORF">DPM19_03825</name>
</gene>
<comment type="caution">
    <text evidence="13">The sequence shown here is derived from an EMBL/GenBank/DDBJ whole genome shotgun (WGS) entry which is preliminary data.</text>
</comment>
<dbReference type="PANTHER" id="PTHR43808">
    <property type="entry name" value="ACETYLORNITHINE DEACETYLASE"/>
    <property type="match status" value="1"/>
</dbReference>
<dbReference type="NCBIfam" id="TIGR01910">
    <property type="entry name" value="DapE-ArgE"/>
    <property type="match status" value="1"/>
</dbReference>
<evidence type="ECO:0000256" key="9">
    <source>
        <dbReference type="ARBA" id="ARBA00022833"/>
    </source>
</evidence>
<dbReference type="InterPro" id="IPR002933">
    <property type="entry name" value="Peptidase_M20"/>
</dbReference>
<dbReference type="Proteomes" id="UP000251891">
    <property type="component" value="Unassembled WGS sequence"/>
</dbReference>
<keyword evidence="8" id="KW-0378">Hydrolase</keyword>
<comment type="cofactor">
    <cofactor evidence="2">
        <name>Zn(2+)</name>
        <dbReference type="ChEBI" id="CHEBI:29105"/>
    </cofactor>
</comment>
<dbReference type="EC" id="3.5.1.18" evidence="5"/>
<keyword evidence="7" id="KW-0479">Metal-binding</keyword>
<dbReference type="InterPro" id="IPR050072">
    <property type="entry name" value="Peptidase_M20A"/>
</dbReference>
<dbReference type="GO" id="GO:0046872">
    <property type="term" value="F:metal ion binding"/>
    <property type="evidence" value="ECO:0007669"/>
    <property type="project" value="UniProtKB-KW"/>
</dbReference>
<keyword evidence="10" id="KW-0170">Cobalt</keyword>
<comment type="similarity">
    <text evidence="4">Belongs to the peptidase M20A family.</text>
</comment>
<dbReference type="RefSeq" id="WP_111863414.1">
    <property type="nucleotide sequence ID" value="NZ_QLYX01000002.1"/>
</dbReference>
<dbReference type="InterPro" id="IPR036264">
    <property type="entry name" value="Bact_exopeptidase_dim_dom"/>
</dbReference>
<comment type="pathway">
    <text evidence="3">Amino-acid biosynthesis; L-lysine biosynthesis via DAP pathway; LL-2,6-diaminopimelate from (S)-tetrahydrodipicolinate (succinylase route): step 3/3.</text>
</comment>
<evidence type="ECO:0000256" key="4">
    <source>
        <dbReference type="ARBA" id="ARBA00006247"/>
    </source>
</evidence>